<protein>
    <submittedName>
        <fullName evidence="2">Uncharacterized protein</fullName>
    </submittedName>
</protein>
<reference evidence="2" key="1">
    <citation type="submission" date="2019-08" db="EMBL/GenBank/DDBJ databases">
        <authorList>
            <person name="Kucharzyk K."/>
            <person name="Murdoch R.W."/>
            <person name="Higgins S."/>
            <person name="Loffler F."/>
        </authorList>
    </citation>
    <scope>NUCLEOTIDE SEQUENCE</scope>
</reference>
<gene>
    <name evidence="2" type="ORF">SDC9_69286</name>
</gene>
<keyword evidence="1" id="KW-0472">Membrane</keyword>
<organism evidence="2">
    <name type="scientific">bioreactor metagenome</name>
    <dbReference type="NCBI Taxonomy" id="1076179"/>
    <lineage>
        <taxon>unclassified sequences</taxon>
        <taxon>metagenomes</taxon>
        <taxon>ecological metagenomes</taxon>
    </lineage>
</organism>
<evidence type="ECO:0000256" key="1">
    <source>
        <dbReference type="SAM" id="Phobius"/>
    </source>
</evidence>
<keyword evidence="1" id="KW-1133">Transmembrane helix</keyword>
<comment type="caution">
    <text evidence="2">The sequence shown here is derived from an EMBL/GenBank/DDBJ whole genome shotgun (WGS) entry which is preliminary data.</text>
</comment>
<name>A0A644Y3V3_9ZZZZ</name>
<feature type="transmembrane region" description="Helical" evidence="1">
    <location>
        <begin position="6"/>
        <end position="25"/>
    </location>
</feature>
<keyword evidence="1" id="KW-0812">Transmembrane</keyword>
<dbReference type="AlphaFoldDB" id="A0A644Y3V3"/>
<sequence length="82" mass="9623">MDVTTLFENFALPTAILIASFYFIWSMYNNMIKENATRENKLFEMISKFNDSLDRFSDVLNGYELRLGNIEKSVDDIKDIIK</sequence>
<proteinExistence type="predicted"/>
<accession>A0A644Y3V3</accession>
<dbReference type="EMBL" id="VSSQ01003893">
    <property type="protein sequence ID" value="MPM22827.1"/>
    <property type="molecule type" value="Genomic_DNA"/>
</dbReference>
<evidence type="ECO:0000313" key="2">
    <source>
        <dbReference type="EMBL" id="MPM22827.1"/>
    </source>
</evidence>